<feature type="chain" id="PRO_5019070940" description="Membrane-bound lysozyme inhibitor of c-type lysozyme MliC" evidence="1">
    <location>
        <begin position="25"/>
        <end position="308"/>
    </location>
</feature>
<dbReference type="Proteomes" id="UP000282211">
    <property type="component" value="Unassembled WGS sequence"/>
</dbReference>
<sequence>MIKFLTLTLAGSALVLAACSNGTAEPAPSENPDASTDVSSVASLEISEKFYCDAQLNGQHYFYLDPENTNKGIVGFEFSKAYQTAYPDEVAPSSHMQSAVSGSGMRYVNDQMEFRAKGVNGFLTLSDGSTLECSLQPVKDQNEASETVGGSLAFEWSANGFETLPADFKWQGYGGDSPILMLSVPETDNFVWISQCDGTNVTSYVQLIAAGLRNGDQTTFQVETDKTATRVYPIEVGPLPFGDGGADGAISPILVQSLDDPMFTDLTQGEWGYFQLGEGDKASKLRINLFGSISAWNSFIPACRNLNQ</sequence>
<keyword evidence="1" id="KW-0732">Signal</keyword>
<protein>
    <recommendedName>
        <fullName evidence="4">Membrane-bound lysozyme inhibitor of c-type lysozyme MliC</fullName>
    </recommendedName>
</protein>
<evidence type="ECO:0000313" key="2">
    <source>
        <dbReference type="EMBL" id="RKQ71806.1"/>
    </source>
</evidence>
<dbReference type="InterPro" id="IPR036328">
    <property type="entry name" value="MliC_sf"/>
</dbReference>
<dbReference type="InParanoid" id="A0A420WLM5"/>
<organism evidence="2 3">
    <name type="scientific">Litorimonas taeanensis</name>
    <dbReference type="NCBI Taxonomy" id="568099"/>
    <lineage>
        <taxon>Bacteria</taxon>
        <taxon>Pseudomonadati</taxon>
        <taxon>Pseudomonadota</taxon>
        <taxon>Alphaproteobacteria</taxon>
        <taxon>Maricaulales</taxon>
        <taxon>Robiginitomaculaceae</taxon>
    </lineage>
</organism>
<comment type="caution">
    <text evidence="2">The sequence shown here is derived from an EMBL/GenBank/DDBJ whole genome shotgun (WGS) entry which is preliminary data.</text>
</comment>
<evidence type="ECO:0000256" key="1">
    <source>
        <dbReference type="SAM" id="SignalP"/>
    </source>
</evidence>
<name>A0A420WLM5_9PROT</name>
<feature type="signal peptide" evidence="1">
    <location>
        <begin position="1"/>
        <end position="24"/>
    </location>
</feature>
<dbReference type="Gene3D" id="2.40.128.200">
    <property type="match status" value="1"/>
</dbReference>
<keyword evidence="3" id="KW-1185">Reference proteome</keyword>
<dbReference type="RefSeq" id="WP_121099543.1">
    <property type="nucleotide sequence ID" value="NZ_RBII01000001.1"/>
</dbReference>
<proteinExistence type="predicted"/>
<dbReference type="PROSITE" id="PS51257">
    <property type="entry name" value="PROKAR_LIPOPROTEIN"/>
    <property type="match status" value="1"/>
</dbReference>
<accession>A0A420WLM5</accession>
<evidence type="ECO:0000313" key="3">
    <source>
        <dbReference type="Proteomes" id="UP000282211"/>
    </source>
</evidence>
<dbReference type="EMBL" id="RBII01000001">
    <property type="protein sequence ID" value="RKQ71806.1"/>
    <property type="molecule type" value="Genomic_DNA"/>
</dbReference>
<gene>
    <name evidence="2" type="ORF">DES40_1136</name>
</gene>
<reference evidence="2 3" key="1">
    <citation type="submission" date="2018-10" db="EMBL/GenBank/DDBJ databases">
        <title>Genomic Encyclopedia of Type Strains, Phase IV (KMG-IV): sequencing the most valuable type-strain genomes for metagenomic binning, comparative biology and taxonomic classification.</title>
        <authorList>
            <person name="Goeker M."/>
        </authorList>
    </citation>
    <scope>NUCLEOTIDE SEQUENCE [LARGE SCALE GENOMIC DNA]</scope>
    <source>
        <strain evidence="2 3">DSM 22008</strain>
    </source>
</reference>
<dbReference type="OrthoDB" id="8479901at2"/>
<dbReference type="AlphaFoldDB" id="A0A420WLM5"/>
<evidence type="ECO:0008006" key="4">
    <source>
        <dbReference type="Google" id="ProtNLM"/>
    </source>
</evidence>
<dbReference type="SUPFAM" id="SSF141488">
    <property type="entry name" value="YdhA-like"/>
    <property type="match status" value="1"/>
</dbReference>